<dbReference type="PROSITE" id="PS01124">
    <property type="entry name" value="HTH_ARAC_FAMILY_2"/>
    <property type="match status" value="1"/>
</dbReference>
<gene>
    <name evidence="7" type="ORF">H9824_06245</name>
</gene>
<dbReference type="PANTHER" id="PTHR43280">
    <property type="entry name" value="ARAC-FAMILY TRANSCRIPTIONAL REGULATOR"/>
    <property type="match status" value="1"/>
</dbReference>
<keyword evidence="5" id="KW-0472">Membrane</keyword>
<dbReference type="InterPro" id="IPR009057">
    <property type="entry name" value="Homeodomain-like_sf"/>
</dbReference>
<dbReference type="Gene3D" id="1.10.10.60">
    <property type="entry name" value="Homeodomain-like"/>
    <property type="match status" value="1"/>
</dbReference>
<feature type="transmembrane region" description="Helical" evidence="5">
    <location>
        <begin position="78"/>
        <end position="97"/>
    </location>
</feature>
<feature type="region of interest" description="Disordered" evidence="4">
    <location>
        <begin position="114"/>
        <end position="140"/>
    </location>
</feature>
<feature type="domain" description="HTH araC/xylS-type" evidence="6">
    <location>
        <begin position="166"/>
        <end position="266"/>
    </location>
</feature>
<protein>
    <submittedName>
        <fullName evidence="7">Helix-turn-helix domain-containing protein</fullName>
    </submittedName>
</protein>
<dbReference type="SMART" id="SM00342">
    <property type="entry name" value="HTH_ARAC"/>
    <property type="match status" value="1"/>
</dbReference>
<evidence type="ECO:0000313" key="8">
    <source>
        <dbReference type="Proteomes" id="UP000886851"/>
    </source>
</evidence>
<comment type="caution">
    <text evidence="7">The sequence shown here is derived from an EMBL/GenBank/DDBJ whole genome shotgun (WGS) entry which is preliminary data.</text>
</comment>
<dbReference type="SUPFAM" id="SSF46689">
    <property type="entry name" value="Homeodomain-like"/>
    <property type="match status" value="1"/>
</dbReference>
<evidence type="ECO:0000259" key="6">
    <source>
        <dbReference type="PROSITE" id="PS01124"/>
    </source>
</evidence>
<dbReference type="Pfam" id="PF12833">
    <property type="entry name" value="HTH_18"/>
    <property type="match status" value="1"/>
</dbReference>
<evidence type="ECO:0000256" key="2">
    <source>
        <dbReference type="ARBA" id="ARBA00023125"/>
    </source>
</evidence>
<dbReference type="GO" id="GO:0003700">
    <property type="term" value="F:DNA-binding transcription factor activity"/>
    <property type="evidence" value="ECO:0007669"/>
    <property type="project" value="InterPro"/>
</dbReference>
<dbReference type="Proteomes" id="UP000886851">
    <property type="component" value="Unassembled WGS sequence"/>
</dbReference>
<dbReference type="InterPro" id="IPR018060">
    <property type="entry name" value="HTH_AraC"/>
</dbReference>
<evidence type="ECO:0000256" key="3">
    <source>
        <dbReference type="ARBA" id="ARBA00023163"/>
    </source>
</evidence>
<evidence type="ECO:0000256" key="4">
    <source>
        <dbReference type="SAM" id="MobiDB-lite"/>
    </source>
</evidence>
<accession>A0A9D2CLL3</accession>
<sequence length="274" mass="31666">MEKKQEHILQGVQGWRRIQLPYGEIMALYILIILYGANPVYAQSDLNRHQAMTTYVMQASSEGTGEELHTGSKAFRTWAIAVSLLLLIAVASIACLLRRLSTYQNEIARLNETLRTSQLPPPGETKPIKDTPLAADTETPDMKRTEPLTTLAPARFNGKDQALFERLTHEIIQRQLYLQPDFNKKKLLDEIHVPTNKFAMLFQEFAGCSYTQYIQDLRLEYAVRLMCEQPLWSFESIAREARMSESAFYKQFQKKYHMKPSDYRNKVCFSSSRK</sequence>
<name>A0A9D2CLL3_9BACE</name>
<evidence type="ECO:0000313" key="7">
    <source>
        <dbReference type="EMBL" id="HIY88286.1"/>
    </source>
</evidence>
<dbReference type="EMBL" id="DXCV01000042">
    <property type="protein sequence ID" value="HIY88286.1"/>
    <property type="molecule type" value="Genomic_DNA"/>
</dbReference>
<reference evidence="7" key="2">
    <citation type="submission" date="2021-04" db="EMBL/GenBank/DDBJ databases">
        <authorList>
            <person name="Gilroy R."/>
        </authorList>
    </citation>
    <scope>NUCLEOTIDE SEQUENCE</scope>
    <source>
        <strain evidence="7">Gambia2-208</strain>
    </source>
</reference>
<reference evidence="7" key="1">
    <citation type="journal article" date="2021" name="PeerJ">
        <title>Extensive microbial diversity within the chicken gut microbiome revealed by metagenomics and culture.</title>
        <authorList>
            <person name="Gilroy R."/>
            <person name="Ravi A."/>
            <person name="Getino M."/>
            <person name="Pursley I."/>
            <person name="Horton D.L."/>
            <person name="Alikhan N.F."/>
            <person name="Baker D."/>
            <person name="Gharbi K."/>
            <person name="Hall N."/>
            <person name="Watson M."/>
            <person name="Adriaenssens E.M."/>
            <person name="Foster-Nyarko E."/>
            <person name="Jarju S."/>
            <person name="Secka A."/>
            <person name="Antonio M."/>
            <person name="Oren A."/>
            <person name="Chaudhuri R.R."/>
            <person name="La Ragione R."/>
            <person name="Hildebrand F."/>
            <person name="Pallen M.J."/>
        </authorList>
    </citation>
    <scope>NUCLEOTIDE SEQUENCE</scope>
    <source>
        <strain evidence="7">Gambia2-208</strain>
    </source>
</reference>
<proteinExistence type="predicted"/>
<evidence type="ECO:0000256" key="5">
    <source>
        <dbReference type="SAM" id="Phobius"/>
    </source>
</evidence>
<dbReference type="GO" id="GO:0043565">
    <property type="term" value="F:sequence-specific DNA binding"/>
    <property type="evidence" value="ECO:0007669"/>
    <property type="project" value="InterPro"/>
</dbReference>
<keyword evidence="5" id="KW-1133">Transmembrane helix</keyword>
<dbReference type="PANTHER" id="PTHR43280:SF34">
    <property type="entry name" value="ARAC-FAMILY TRANSCRIPTIONAL REGULATOR"/>
    <property type="match status" value="1"/>
</dbReference>
<organism evidence="7 8">
    <name type="scientific">Candidatus Bacteroides pullicola</name>
    <dbReference type="NCBI Taxonomy" id="2838475"/>
    <lineage>
        <taxon>Bacteria</taxon>
        <taxon>Pseudomonadati</taxon>
        <taxon>Bacteroidota</taxon>
        <taxon>Bacteroidia</taxon>
        <taxon>Bacteroidales</taxon>
        <taxon>Bacteroidaceae</taxon>
        <taxon>Bacteroides</taxon>
    </lineage>
</organism>
<keyword evidence="3" id="KW-0804">Transcription</keyword>
<dbReference type="AlphaFoldDB" id="A0A9D2CLL3"/>
<keyword evidence="2" id="KW-0238">DNA-binding</keyword>
<keyword evidence="5" id="KW-0812">Transmembrane</keyword>
<evidence type="ECO:0000256" key="1">
    <source>
        <dbReference type="ARBA" id="ARBA00023015"/>
    </source>
</evidence>
<keyword evidence="1" id="KW-0805">Transcription regulation</keyword>
<feature type="transmembrane region" description="Helical" evidence="5">
    <location>
        <begin position="20"/>
        <end position="37"/>
    </location>
</feature>